<accession>I3U8W0</accession>
<organism evidence="2 3">
    <name type="scientific">Advenella kashmirensis (strain DSM 17095 / LMG 22695 / WT001)</name>
    <name type="common">Tetrathiobacter kashmirensis</name>
    <dbReference type="NCBI Taxonomy" id="1036672"/>
    <lineage>
        <taxon>Bacteria</taxon>
        <taxon>Pseudomonadati</taxon>
        <taxon>Pseudomonadota</taxon>
        <taxon>Betaproteobacteria</taxon>
        <taxon>Burkholderiales</taxon>
        <taxon>Alcaligenaceae</taxon>
    </lineage>
</organism>
<keyword evidence="3" id="KW-1185">Reference proteome</keyword>
<proteinExistence type="predicted"/>
<dbReference type="AlphaFoldDB" id="I3U8W0"/>
<feature type="region of interest" description="Disordered" evidence="1">
    <location>
        <begin position="1"/>
        <end position="78"/>
    </location>
</feature>
<dbReference type="KEGG" id="aka:TKWG_04575"/>
<dbReference type="STRING" id="1036672.TKWG_04575"/>
<evidence type="ECO:0000313" key="3">
    <source>
        <dbReference type="Proteomes" id="UP000005267"/>
    </source>
</evidence>
<evidence type="ECO:0000256" key="1">
    <source>
        <dbReference type="SAM" id="MobiDB-lite"/>
    </source>
</evidence>
<evidence type="ECO:0000313" key="2">
    <source>
        <dbReference type="EMBL" id="AFK61448.1"/>
    </source>
</evidence>
<dbReference type="HOGENOM" id="CLU_2614078_0_0_4"/>
<dbReference type="Proteomes" id="UP000005267">
    <property type="component" value="Chromosome"/>
</dbReference>
<name>I3U8W0_ADVKW</name>
<protein>
    <submittedName>
        <fullName evidence="2">Uncharacterized protein</fullName>
    </submittedName>
</protein>
<sequence>MHTSKGRRSPQSQACLDLPESHTRQSPSPSGNHPARITKFNRPNFSISPANRRHRPVFAHGPLAHPALSMGQPPPRQD</sequence>
<reference evidence="2 3" key="1">
    <citation type="journal article" date="2011" name="J. Bacteriol.">
        <title>Whole-genome shotgun sequencing of the sulfur-oxidizing chemoautotroph Tetrathiobacter kashmirensis.</title>
        <authorList>
            <person name="Ghosh W."/>
            <person name="George A."/>
            <person name="Agarwal A."/>
            <person name="Raj P."/>
            <person name="Alam M."/>
            <person name="Pyne P."/>
            <person name="Das Gupta S.K."/>
        </authorList>
    </citation>
    <scope>NUCLEOTIDE SEQUENCE [LARGE SCALE GENOMIC DNA]</scope>
    <source>
        <strain evidence="2 3">WT001</strain>
    </source>
</reference>
<gene>
    <name evidence="2" type="ordered locus">TKWG_04575</name>
</gene>
<dbReference type="EMBL" id="CP003555">
    <property type="protein sequence ID" value="AFK61448.1"/>
    <property type="molecule type" value="Genomic_DNA"/>
</dbReference>
<reference evidence="3" key="2">
    <citation type="journal article" date="2013" name="PLoS ONE">
        <title>Genome implosion elicits host-confinement in Alcaligenaceae: evidence from the comparative genomics of Tetrathiobacter kashmirensis, a pathogen in the making.</title>
        <authorList>
            <person name="Ghosh W."/>
            <person name="Alam M."/>
            <person name="Roy C."/>
            <person name="Pyne P."/>
            <person name="George A."/>
            <person name="Chakraborty R."/>
            <person name="Majumder S."/>
            <person name="Agarwal A."/>
            <person name="Chakraborty S."/>
            <person name="Majumdar S."/>
            <person name="Gupta S.K."/>
        </authorList>
    </citation>
    <scope>NUCLEOTIDE SEQUENCE [LARGE SCALE GENOMIC DNA]</scope>
    <source>
        <strain evidence="3">WT001</strain>
    </source>
</reference>